<dbReference type="InterPro" id="IPR036436">
    <property type="entry name" value="Disintegrin_dom_sf"/>
</dbReference>
<dbReference type="SMART" id="SM00050">
    <property type="entry name" value="DISIN"/>
    <property type="match status" value="1"/>
</dbReference>
<protein>
    <submittedName>
        <fullName evidence="3">Disintegrin</fullName>
    </submittedName>
</protein>
<keyword evidence="4" id="KW-1185">Reference proteome</keyword>
<keyword evidence="3" id="KW-0401">Integrin</keyword>
<proteinExistence type="predicted"/>
<dbReference type="OrthoDB" id="5951731at2759"/>
<dbReference type="PANTHER" id="PTHR11905:SF159">
    <property type="entry name" value="ADAM METALLOPROTEASE"/>
    <property type="match status" value="1"/>
</dbReference>
<dbReference type="SUPFAM" id="SSF57552">
    <property type="entry name" value="Blood coagulation inhibitor (disintegrin)"/>
    <property type="match status" value="1"/>
</dbReference>
<dbReference type="PANTHER" id="PTHR11905">
    <property type="entry name" value="ADAM A DISINTEGRIN AND METALLOPROTEASE DOMAIN"/>
    <property type="match status" value="1"/>
</dbReference>
<dbReference type="EMBL" id="JNBR01002421">
    <property type="protein sequence ID" value="OQR82731.1"/>
    <property type="molecule type" value="Genomic_DNA"/>
</dbReference>
<gene>
    <name evidence="3" type="ORF">ACHHYP_15592</name>
</gene>
<dbReference type="PROSITE" id="PS50214">
    <property type="entry name" value="DISINTEGRIN_2"/>
    <property type="match status" value="1"/>
</dbReference>
<evidence type="ECO:0000259" key="2">
    <source>
        <dbReference type="PROSITE" id="PS50214"/>
    </source>
</evidence>
<dbReference type="InterPro" id="IPR001762">
    <property type="entry name" value="Disintegrin_dom"/>
</dbReference>
<sequence length="249" mass="26076">MKLLWLCVVANAVGVALGMDLLDAAAKQCTCANDCPQLTCYENSCSPTGYCLYKQKPTGSKCPGQSCTNGGVCDDDNNDTCNEKAECISAFKPSTTMCRPSAGQCDVAEYCTGTGGSCPADKYAPDTTECTGTCNGGACDGLDKCDGFGHCIDVYLPSTTVCRKSVGECDVAETCTGTSGQCPVDTFAAATVKCTGKSNGGACDSQDYCDGKGNCVDVYLPSTTVCRAVVWDLPHRCVRLVVDDVYWHL</sequence>
<feature type="chain" id="PRO_5012528946" evidence="1">
    <location>
        <begin position="19"/>
        <end position="249"/>
    </location>
</feature>
<dbReference type="AlphaFoldDB" id="A0A1V9YAI2"/>
<dbReference type="STRING" id="1202772.A0A1V9YAI2"/>
<feature type="domain" description="Disintegrin" evidence="2">
    <location>
        <begin position="25"/>
        <end position="126"/>
    </location>
</feature>
<name>A0A1V9YAI2_ACHHY</name>
<dbReference type="Proteomes" id="UP000243579">
    <property type="component" value="Unassembled WGS sequence"/>
</dbReference>
<organism evidence="3 4">
    <name type="scientific">Achlya hypogyna</name>
    <name type="common">Oomycete</name>
    <name type="synonym">Protoachlya hypogyna</name>
    <dbReference type="NCBI Taxonomy" id="1202772"/>
    <lineage>
        <taxon>Eukaryota</taxon>
        <taxon>Sar</taxon>
        <taxon>Stramenopiles</taxon>
        <taxon>Oomycota</taxon>
        <taxon>Saprolegniomycetes</taxon>
        <taxon>Saprolegniales</taxon>
        <taxon>Achlyaceae</taxon>
        <taxon>Achlya</taxon>
    </lineage>
</organism>
<evidence type="ECO:0000313" key="4">
    <source>
        <dbReference type="Proteomes" id="UP000243579"/>
    </source>
</evidence>
<reference evidence="3 4" key="1">
    <citation type="journal article" date="2014" name="Genome Biol. Evol.">
        <title>The secreted proteins of Achlya hypogyna and Thraustotheca clavata identify the ancestral oomycete secretome and reveal gene acquisitions by horizontal gene transfer.</title>
        <authorList>
            <person name="Misner I."/>
            <person name="Blouin N."/>
            <person name="Leonard G."/>
            <person name="Richards T.A."/>
            <person name="Lane C.E."/>
        </authorList>
    </citation>
    <scope>NUCLEOTIDE SEQUENCE [LARGE SCALE GENOMIC DNA]</scope>
    <source>
        <strain evidence="3 4">ATCC 48635</strain>
    </source>
</reference>
<comment type="caution">
    <text evidence="3">The sequence shown here is derived from an EMBL/GenBank/DDBJ whole genome shotgun (WGS) entry which is preliminary data.</text>
</comment>
<accession>A0A1V9YAI2</accession>
<keyword evidence="1" id="KW-0732">Signal</keyword>
<feature type="signal peptide" evidence="1">
    <location>
        <begin position="1"/>
        <end position="18"/>
    </location>
</feature>
<dbReference type="GO" id="GO:0007229">
    <property type="term" value="P:integrin-mediated signaling pathway"/>
    <property type="evidence" value="ECO:0007669"/>
    <property type="project" value="UniProtKB-KW"/>
</dbReference>
<evidence type="ECO:0000313" key="3">
    <source>
        <dbReference type="EMBL" id="OQR82731.1"/>
    </source>
</evidence>
<evidence type="ECO:0000256" key="1">
    <source>
        <dbReference type="SAM" id="SignalP"/>
    </source>
</evidence>
<dbReference type="Gene3D" id="4.10.70.10">
    <property type="entry name" value="Disintegrin domain"/>
    <property type="match status" value="2"/>
</dbReference>